<organism evidence="1 2">
    <name type="scientific">Cladobotryum mycophilum</name>
    <dbReference type="NCBI Taxonomy" id="491253"/>
    <lineage>
        <taxon>Eukaryota</taxon>
        <taxon>Fungi</taxon>
        <taxon>Dikarya</taxon>
        <taxon>Ascomycota</taxon>
        <taxon>Pezizomycotina</taxon>
        <taxon>Sordariomycetes</taxon>
        <taxon>Hypocreomycetidae</taxon>
        <taxon>Hypocreales</taxon>
        <taxon>Hypocreaceae</taxon>
        <taxon>Cladobotryum</taxon>
    </lineage>
</organism>
<sequence length="62" mass="6608">MACNPMTGSGALTNASPRRDCGYCDIAPVVTYSSLVVFRGLCLIDIKLGASNDIKFFEVFTG</sequence>
<evidence type="ECO:0000313" key="1">
    <source>
        <dbReference type="EMBL" id="KAK5994614.1"/>
    </source>
</evidence>
<proteinExistence type="predicted"/>
<reference evidence="1 2" key="1">
    <citation type="submission" date="2024-01" db="EMBL/GenBank/DDBJ databases">
        <title>Complete genome of Cladobotryum mycophilum ATHUM6906.</title>
        <authorList>
            <person name="Christinaki A.C."/>
            <person name="Myridakis A.I."/>
            <person name="Kouvelis V.N."/>
        </authorList>
    </citation>
    <scope>NUCLEOTIDE SEQUENCE [LARGE SCALE GENOMIC DNA]</scope>
    <source>
        <strain evidence="1 2">ATHUM6906</strain>
    </source>
</reference>
<dbReference type="EMBL" id="JAVFKD010000010">
    <property type="protein sequence ID" value="KAK5994614.1"/>
    <property type="molecule type" value="Genomic_DNA"/>
</dbReference>
<accession>A0ABR0SR06</accession>
<comment type="caution">
    <text evidence="1">The sequence shown here is derived from an EMBL/GenBank/DDBJ whole genome shotgun (WGS) entry which is preliminary data.</text>
</comment>
<protein>
    <submittedName>
        <fullName evidence="1">Uncharacterized protein</fullName>
    </submittedName>
</protein>
<evidence type="ECO:0000313" key="2">
    <source>
        <dbReference type="Proteomes" id="UP001338125"/>
    </source>
</evidence>
<dbReference type="Proteomes" id="UP001338125">
    <property type="component" value="Unassembled WGS sequence"/>
</dbReference>
<name>A0ABR0SR06_9HYPO</name>
<gene>
    <name evidence="1" type="ORF">PT974_05093</name>
</gene>
<keyword evidence="2" id="KW-1185">Reference proteome</keyword>